<dbReference type="RefSeq" id="WP_150090135.1">
    <property type="nucleotide sequence ID" value="NZ_VWSF01000014.1"/>
</dbReference>
<dbReference type="InterPro" id="IPR004515">
    <property type="entry name" value="Phosphoheptose_Isoase"/>
</dbReference>
<keyword evidence="4 9" id="KW-0963">Cytoplasm</keyword>
<dbReference type="EC" id="5.3.1.28" evidence="9"/>
<comment type="similarity">
    <text evidence="3 9">Belongs to the SIS family. GmhA subfamily.</text>
</comment>
<feature type="binding site" evidence="9">
    <location>
        <position position="182"/>
    </location>
    <ligand>
        <name>Zn(2+)</name>
        <dbReference type="ChEBI" id="CHEBI:29105"/>
    </ligand>
</feature>
<dbReference type="NCBIfam" id="NF001628">
    <property type="entry name" value="PRK00414.1"/>
    <property type="match status" value="1"/>
</dbReference>
<keyword evidence="8 9" id="KW-0119">Carbohydrate metabolism</keyword>
<name>A0A5M6DDT4_9BACT</name>
<feature type="binding site" evidence="9">
    <location>
        <position position="126"/>
    </location>
    <ligand>
        <name>substrate</name>
    </ligand>
</feature>
<organism evidence="11 12">
    <name type="scientific">Adhaeribacter rhizoryzae</name>
    <dbReference type="NCBI Taxonomy" id="2607907"/>
    <lineage>
        <taxon>Bacteria</taxon>
        <taxon>Pseudomonadati</taxon>
        <taxon>Bacteroidota</taxon>
        <taxon>Cytophagia</taxon>
        <taxon>Cytophagales</taxon>
        <taxon>Hymenobacteraceae</taxon>
        <taxon>Adhaeribacter</taxon>
    </lineage>
</organism>
<dbReference type="InterPro" id="IPR001347">
    <property type="entry name" value="SIS_dom"/>
</dbReference>
<keyword evidence="5 9" id="KW-0479">Metal-binding</keyword>
<feature type="binding site" evidence="9">
    <location>
        <position position="174"/>
    </location>
    <ligand>
        <name>substrate</name>
    </ligand>
</feature>
<comment type="pathway">
    <text evidence="9">Carbohydrate biosynthesis; D-glycero-D-manno-heptose 7-phosphate biosynthesis; D-glycero-alpha-D-manno-heptose 7-phosphate and D-glycero-beta-D-manno-heptose 7-phosphate from sedoheptulose 7-phosphate: step 1/1.</text>
</comment>
<dbReference type="Proteomes" id="UP000323426">
    <property type="component" value="Unassembled WGS sequence"/>
</dbReference>
<dbReference type="Pfam" id="PF13580">
    <property type="entry name" value="SIS_2"/>
    <property type="match status" value="1"/>
</dbReference>
<evidence type="ECO:0000256" key="2">
    <source>
        <dbReference type="ARBA" id="ARBA00004496"/>
    </source>
</evidence>
<evidence type="ECO:0000256" key="1">
    <source>
        <dbReference type="ARBA" id="ARBA00000348"/>
    </source>
</evidence>
<feature type="domain" description="SIS" evidence="10">
    <location>
        <begin position="39"/>
        <end position="196"/>
    </location>
</feature>
<dbReference type="PANTHER" id="PTHR30390">
    <property type="entry name" value="SEDOHEPTULOSE 7-PHOSPHATE ISOMERASE / DNAA INITIATOR-ASSOCIATING FACTOR FOR REPLICATION INITIATION"/>
    <property type="match status" value="1"/>
</dbReference>
<reference evidence="11 12" key="1">
    <citation type="submission" date="2019-09" db="EMBL/GenBank/DDBJ databases">
        <title>Genome sequence and assembly of Adhaeribacter sp.</title>
        <authorList>
            <person name="Chhetri G."/>
        </authorList>
    </citation>
    <scope>NUCLEOTIDE SEQUENCE [LARGE SCALE GENOMIC DNA]</scope>
    <source>
        <strain evidence="11 12">DK36</strain>
    </source>
</reference>
<dbReference type="UniPathway" id="UPA00041">
    <property type="reaction ID" value="UER00436"/>
</dbReference>
<evidence type="ECO:0000256" key="3">
    <source>
        <dbReference type="ARBA" id="ARBA00009894"/>
    </source>
</evidence>
<feature type="binding site" evidence="9">
    <location>
        <begin position="95"/>
        <end position="96"/>
    </location>
    <ligand>
        <name>substrate</name>
    </ligand>
</feature>
<comment type="caution">
    <text evidence="11">The sequence shown here is derived from an EMBL/GenBank/DDBJ whole genome shotgun (WGS) entry which is preliminary data.</text>
</comment>
<dbReference type="PANTHER" id="PTHR30390:SF7">
    <property type="entry name" value="PHOSPHOHEPTOSE ISOMERASE"/>
    <property type="match status" value="1"/>
</dbReference>
<evidence type="ECO:0000256" key="4">
    <source>
        <dbReference type="ARBA" id="ARBA00022490"/>
    </source>
</evidence>
<proteinExistence type="inferred from homology"/>
<evidence type="ECO:0000256" key="5">
    <source>
        <dbReference type="ARBA" id="ARBA00022723"/>
    </source>
</evidence>
<comment type="miscellaneous">
    <text evidence="9">The reaction produces a racemic mixture of D-glycero-alpha-D-manno-heptose 7-phosphate and D-glycero-beta-D-manno-heptose 7-phosphate.</text>
</comment>
<sequence>MNQTANIILAELNEAQQVLTNFLNNPENINRIQAAAELMAAAVQNGHKILSCGNGGSMCDAMHFAEELTGRYRDDRPAIPAIAISDASHMSCVSNDYGYDSVFSRYVEALGQPGDVILCISTSGNSSNILKVAETARRKGMQVISLTGKDGGKLAPLTDLEIRVPHFRYADRIQEIHIKVIHILILLIEKSLAERV</sequence>
<dbReference type="SUPFAM" id="SSF53697">
    <property type="entry name" value="SIS domain"/>
    <property type="match status" value="1"/>
</dbReference>
<evidence type="ECO:0000313" key="12">
    <source>
        <dbReference type="Proteomes" id="UP000323426"/>
    </source>
</evidence>
<dbReference type="GO" id="GO:0005737">
    <property type="term" value="C:cytoplasm"/>
    <property type="evidence" value="ECO:0007669"/>
    <property type="project" value="UniProtKB-SubCell"/>
</dbReference>
<protein>
    <recommendedName>
        <fullName evidence="9">Phosphoheptose isomerase</fullName>
        <ecNumber evidence="9">5.3.1.28</ecNumber>
    </recommendedName>
    <alternativeName>
        <fullName evidence="9">Sedoheptulose 7-phosphate isomerase</fullName>
    </alternativeName>
</protein>
<feature type="binding site" evidence="9">
    <location>
        <begin position="121"/>
        <end position="123"/>
    </location>
    <ligand>
        <name>substrate</name>
    </ligand>
</feature>
<gene>
    <name evidence="11" type="primary">lpcA</name>
    <name evidence="9" type="synonym">gmhA</name>
    <name evidence="11" type="ORF">F0145_17080</name>
</gene>
<evidence type="ECO:0000313" key="11">
    <source>
        <dbReference type="EMBL" id="KAA5543355.1"/>
    </source>
</evidence>
<feature type="binding site" evidence="9">
    <location>
        <begin position="54"/>
        <end position="56"/>
    </location>
    <ligand>
        <name>substrate</name>
    </ligand>
</feature>
<dbReference type="PROSITE" id="PS51464">
    <property type="entry name" value="SIS"/>
    <property type="match status" value="1"/>
</dbReference>
<evidence type="ECO:0000256" key="6">
    <source>
        <dbReference type="ARBA" id="ARBA00022833"/>
    </source>
</evidence>
<keyword evidence="6 9" id="KW-0862">Zinc</keyword>
<feature type="binding site" evidence="9">
    <location>
        <position position="67"/>
    </location>
    <ligand>
        <name>substrate</name>
    </ligand>
</feature>
<comment type="catalytic activity">
    <reaction evidence="1 9">
        <text>2 D-sedoheptulose 7-phosphate = D-glycero-alpha-D-manno-heptose 7-phosphate + D-glycero-beta-D-manno-heptose 7-phosphate</text>
        <dbReference type="Rhea" id="RHEA:27489"/>
        <dbReference type="ChEBI" id="CHEBI:57483"/>
        <dbReference type="ChEBI" id="CHEBI:60203"/>
        <dbReference type="ChEBI" id="CHEBI:60204"/>
        <dbReference type="EC" id="5.3.1.28"/>
    </reaction>
</comment>
<dbReference type="GO" id="GO:0008968">
    <property type="term" value="F:D-sedoheptulose 7-phosphate isomerase activity"/>
    <property type="evidence" value="ECO:0007669"/>
    <property type="project" value="UniProtKB-UniRule"/>
</dbReference>
<dbReference type="InterPro" id="IPR035461">
    <property type="entry name" value="GmhA/DiaA"/>
</dbReference>
<dbReference type="GO" id="GO:2001061">
    <property type="term" value="P:D-glycero-D-manno-heptose 7-phosphate biosynthetic process"/>
    <property type="evidence" value="ECO:0007669"/>
    <property type="project" value="UniProtKB-UniPathway"/>
</dbReference>
<evidence type="ECO:0000259" key="10">
    <source>
        <dbReference type="PROSITE" id="PS51464"/>
    </source>
</evidence>
<evidence type="ECO:0000256" key="8">
    <source>
        <dbReference type="ARBA" id="ARBA00023277"/>
    </source>
</evidence>
<comment type="cofactor">
    <cofactor evidence="9">
        <name>Zn(2+)</name>
        <dbReference type="ChEBI" id="CHEBI:29105"/>
    </cofactor>
    <text evidence="9">Binds 1 zinc ion per subunit.</text>
</comment>
<evidence type="ECO:0000256" key="7">
    <source>
        <dbReference type="ARBA" id="ARBA00023235"/>
    </source>
</evidence>
<feature type="binding site" evidence="9">
    <location>
        <position position="63"/>
    </location>
    <ligand>
        <name>Zn(2+)</name>
        <dbReference type="ChEBI" id="CHEBI:29105"/>
    </ligand>
</feature>
<dbReference type="CDD" id="cd05006">
    <property type="entry name" value="SIS_GmhA"/>
    <property type="match status" value="1"/>
</dbReference>
<dbReference type="GO" id="GO:0097367">
    <property type="term" value="F:carbohydrate derivative binding"/>
    <property type="evidence" value="ECO:0007669"/>
    <property type="project" value="InterPro"/>
</dbReference>
<keyword evidence="7 9" id="KW-0413">Isomerase</keyword>
<dbReference type="AlphaFoldDB" id="A0A5M6DDT4"/>
<evidence type="ECO:0000256" key="9">
    <source>
        <dbReference type="HAMAP-Rule" id="MF_00067"/>
    </source>
</evidence>
<dbReference type="Gene3D" id="3.40.50.10490">
    <property type="entry name" value="Glucose-6-phosphate isomerase like protein, domain 1"/>
    <property type="match status" value="1"/>
</dbReference>
<feature type="binding site" evidence="9">
    <location>
        <position position="174"/>
    </location>
    <ligand>
        <name>Zn(2+)</name>
        <dbReference type="ChEBI" id="CHEBI:29105"/>
    </ligand>
</feature>
<dbReference type="GO" id="GO:0008270">
    <property type="term" value="F:zinc ion binding"/>
    <property type="evidence" value="ECO:0007669"/>
    <property type="project" value="UniProtKB-UniRule"/>
</dbReference>
<dbReference type="GO" id="GO:0005975">
    <property type="term" value="P:carbohydrate metabolic process"/>
    <property type="evidence" value="ECO:0007669"/>
    <property type="project" value="UniProtKB-UniRule"/>
</dbReference>
<keyword evidence="12" id="KW-1185">Reference proteome</keyword>
<dbReference type="InterPro" id="IPR046348">
    <property type="entry name" value="SIS_dom_sf"/>
</dbReference>
<dbReference type="EMBL" id="VWSF01000014">
    <property type="protein sequence ID" value="KAA5543355.1"/>
    <property type="molecule type" value="Genomic_DNA"/>
</dbReference>
<comment type="subcellular location">
    <subcellularLocation>
        <location evidence="2 9">Cytoplasm</location>
    </subcellularLocation>
</comment>
<feature type="binding site" evidence="9">
    <location>
        <position position="67"/>
    </location>
    <ligand>
        <name>Zn(2+)</name>
        <dbReference type="ChEBI" id="CHEBI:29105"/>
    </ligand>
</feature>
<dbReference type="NCBIfam" id="TIGR00441">
    <property type="entry name" value="gmhA"/>
    <property type="match status" value="1"/>
</dbReference>
<comment type="function">
    <text evidence="9">Catalyzes the isomerization of sedoheptulose 7-phosphate in D-glycero-D-manno-heptose 7-phosphate.</text>
</comment>
<accession>A0A5M6DDT4</accession>
<dbReference type="HAMAP" id="MF_00067">
    <property type="entry name" value="GmhA"/>
    <property type="match status" value="1"/>
</dbReference>
<dbReference type="InterPro" id="IPR050099">
    <property type="entry name" value="SIS_GmhA/DiaA_subfam"/>
</dbReference>